<name>A0A518CYQ3_9BACT</name>
<accession>A0A518CYQ3</accession>
<dbReference type="EMBL" id="CP036290">
    <property type="protein sequence ID" value="QDU84363.1"/>
    <property type="molecule type" value="Genomic_DNA"/>
</dbReference>
<keyword evidence="3" id="KW-1185">Reference proteome</keyword>
<organism evidence="2 3">
    <name type="scientific">Rohdeia mirabilis</name>
    <dbReference type="NCBI Taxonomy" id="2528008"/>
    <lineage>
        <taxon>Bacteria</taxon>
        <taxon>Pseudomonadati</taxon>
        <taxon>Planctomycetota</taxon>
        <taxon>Planctomycetia</taxon>
        <taxon>Planctomycetia incertae sedis</taxon>
        <taxon>Rohdeia</taxon>
    </lineage>
</organism>
<feature type="transmembrane region" description="Helical" evidence="1">
    <location>
        <begin position="36"/>
        <end position="59"/>
    </location>
</feature>
<sequence>MLVVAAIAAFVLGSVVSVWLLWVRSRAGLLLTPKQLLAPVELLVTLQAWLAGAGMGALMTLEAYAGESDPHEAALVSRAALTALAAWLPIAVGLMFPTARRLRDHDGSPFVHLNSAIAYSVVLIAWFGTGRWEDAF</sequence>
<proteinExistence type="predicted"/>
<evidence type="ECO:0000313" key="2">
    <source>
        <dbReference type="EMBL" id="QDU84363.1"/>
    </source>
</evidence>
<protein>
    <submittedName>
        <fullName evidence="2">Uncharacterized protein</fullName>
    </submittedName>
</protein>
<keyword evidence="1" id="KW-1133">Transmembrane helix</keyword>
<reference evidence="2 3" key="1">
    <citation type="submission" date="2019-02" db="EMBL/GenBank/DDBJ databases">
        <title>Deep-cultivation of Planctomycetes and their phenomic and genomic characterization uncovers novel biology.</title>
        <authorList>
            <person name="Wiegand S."/>
            <person name="Jogler M."/>
            <person name="Boedeker C."/>
            <person name="Pinto D."/>
            <person name="Vollmers J."/>
            <person name="Rivas-Marin E."/>
            <person name="Kohn T."/>
            <person name="Peeters S.H."/>
            <person name="Heuer A."/>
            <person name="Rast P."/>
            <person name="Oberbeckmann S."/>
            <person name="Bunk B."/>
            <person name="Jeske O."/>
            <person name="Meyerdierks A."/>
            <person name="Storesund J.E."/>
            <person name="Kallscheuer N."/>
            <person name="Luecker S."/>
            <person name="Lage O.M."/>
            <person name="Pohl T."/>
            <person name="Merkel B.J."/>
            <person name="Hornburger P."/>
            <person name="Mueller R.-W."/>
            <person name="Bruemmer F."/>
            <person name="Labrenz M."/>
            <person name="Spormann A.M."/>
            <person name="Op den Camp H."/>
            <person name="Overmann J."/>
            <person name="Amann R."/>
            <person name="Jetten M.S.M."/>
            <person name="Mascher T."/>
            <person name="Medema M.H."/>
            <person name="Devos D.P."/>
            <person name="Kaster A.-K."/>
            <person name="Ovreas L."/>
            <person name="Rohde M."/>
            <person name="Galperin M.Y."/>
            <person name="Jogler C."/>
        </authorList>
    </citation>
    <scope>NUCLEOTIDE SEQUENCE [LARGE SCALE GENOMIC DNA]</scope>
    <source>
        <strain evidence="2 3">Pla163</strain>
    </source>
</reference>
<keyword evidence="1" id="KW-0472">Membrane</keyword>
<dbReference type="AlphaFoldDB" id="A0A518CYQ3"/>
<dbReference type="Proteomes" id="UP000319342">
    <property type="component" value="Chromosome"/>
</dbReference>
<feature type="transmembrane region" description="Helical" evidence="1">
    <location>
        <begin position="6"/>
        <end position="24"/>
    </location>
</feature>
<evidence type="ECO:0000313" key="3">
    <source>
        <dbReference type="Proteomes" id="UP000319342"/>
    </source>
</evidence>
<dbReference type="RefSeq" id="WP_145185746.1">
    <property type="nucleotide sequence ID" value="NZ_CP036290.1"/>
</dbReference>
<keyword evidence="1" id="KW-0812">Transmembrane</keyword>
<feature type="transmembrane region" description="Helical" evidence="1">
    <location>
        <begin position="110"/>
        <end position="128"/>
    </location>
</feature>
<gene>
    <name evidence="2" type="ORF">Pla163_14700</name>
</gene>
<evidence type="ECO:0000256" key="1">
    <source>
        <dbReference type="SAM" id="Phobius"/>
    </source>
</evidence>
<feature type="transmembrane region" description="Helical" evidence="1">
    <location>
        <begin position="79"/>
        <end position="98"/>
    </location>
</feature>